<evidence type="ECO:0000313" key="3">
    <source>
        <dbReference type="Proteomes" id="UP000749471"/>
    </source>
</evidence>
<dbReference type="PANTHER" id="PTHR18964:SF149">
    <property type="entry name" value="BIFUNCTIONAL UDP-N-ACETYLGLUCOSAMINE 2-EPIMERASE_N-ACETYLMANNOSAMINE KINASE"/>
    <property type="match status" value="1"/>
</dbReference>
<comment type="similarity">
    <text evidence="1">Belongs to the ROK (NagC/XylR) family.</text>
</comment>
<organism evidence="2 3">
    <name type="scientific">Tissierella simiarum</name>
    <dbReference type="NCBI Taxonomy" id="2841534"/>
    <lineage>
        <taxon>Bacteria</taxon>
        <taxon>Bacillati</taxon>
        <taxon>Bacillota</taxon>
        <taxon>Tissierellia</taxon>
        <taxon>Tissierellales</taxon>
        <taxon>Tissierellaceae</taxon>
        <taxon>Tissierella</taxon>
    </lineage>
</organism>
<name>A0ABS6E3C2_9FIRM</name>
<proteinExistence type="inferred from homology"/>
<comment type="caution">
    <text evidence="2">The sequence shown here is derived from an EMBL/GenBank/DDBJ whole genome shotgun (WGS) entry which is preliminary data.</text>
</comment>
<dbReference type="Pfam" id="PF00480">
    <property type="entry name" value="ROK"/>
    <property type="match status" value="1"/>
</dbReference>
<gene>
    <name evidence="2" type="ORF">KQI42_05220</name>
</gene>
<keyword evidence="3" id="KW-1185">Reference proteome</keyword>
<sequence length="299" mass="32654">MKKVIGIDLGGTSIYGGLINENGEILKRSERDTEAQKGRKEVLKRIGEVINELMVGETIEGIGLGSPGFIDAEQGKVLFLGGNIAEWTGLNLKEELSKEFPEIPIFVENDANVAAICEEWTGGAKGLNNFVMLTLGTGVGGAIYTKKEGIWHGTNYQGAELGHSILYPNGKLCGCGQKGCVEQYISGNAVEKSYFEMTKEKKRGKEIFKNSLENDICKEVVDNFAKDVAICLVSIRNIFDPQGVVIGGGVINSKEYWWDKMLAYYKDYCNNPDGMDILPAVYLNDAGMIGAAKVAFDRI</sequence>
<dbReference type="CDD" id="cd24068">
    <property type="entry name" value="ASKHA_NBD_ROK_FnNanK-like"/>
    <property type="match status" value="1"/>
</dbReference>
<dbReference type="PANTHER" id="PTHR18964">
    <property type="entry name" value="ROK (REPRESSOR, ORF, KINASE) FAMILY"/>
    <property type="match status" value="1"/>
</dbReference>
<reference evidence="2 3" key="1">
    <citation type="submission" date="2021-06" db="EMBL/GenBank/DDBJ databases">
        <authorList>
            <person name="Sun Q."/>
            <person name="Li D."/>
        </authorList>
    </citation>
    <scope>NUCLEOTIDE SEQUENCE [LARGE SCALE GENOMIC DNA]</scope>
    <source>
        <strain evidence="2 3">MSJ-40</strain>
    </source>
</reference>
<evidence type="ECO:0000313" key="2">
    <source>
        <dbReference type="EMBL" id="MBU5437398.1"/>
    </source>
</evidence>
<evidence type="ECO:0000256" key="1">
    <source>
        <dbReference type="ARBA" id="ARBA00006479"/>
    </source>
</evidence>
<dbReference type="EMBL" id="JAHLPM010000003">
    <property type="protein sequence ID" value="MBU5437398.1"/>
    <property type="molecule type" value="Genomic_DNA"/>
</dbReference>
<accession>A0ABS6E3C2</accession>
<dbReference type="RefSeq" id="WP_216517457.1">
    <property type="nucleotide sequence ID" value="NZ_JAHLPM010000003.1"/>
</dbReference>
<dbReference type="InterPro" id="IPR000600">
    <property type="entry name" value="ROK"/>
</dbReference>
<protein>
    <submittedName>
        <fullName evidence="2">ROK family protein</fullName>
    </submittedName>
</protein>
<dbReference type="Proteomes" id="UP000749471">
    <property type="component" value="Unassembled WGS sequence"/>
</dbReference>